<dbReference type="AlphaFoldDB" id="A0A2J6RE57"/>
<dbReference type="PROSITE" id="PS50090">
    <property type="entry name" value="MYB_LIKE"/>
    <property type="match status" value="2"/>
</dbReference>
<dbReference type="InterPro" id="IPR001005">
    <property type="entry name" value="SANT/Myb"/>
</dbReference>
<dbReference type="OrthoDB" id="4369561at2759"/>
<evidence type="ECO:0000256" key="1">
    <source>
        <dbReference type="SAM" id="MobiDB-lite"/>
    </source>
</evidence>
<evidence type="ECO:0008006" key="6">
    <source>
        <dbReference type="Google" id="ProtNLM"/>
    </source>
</evidence>
<sequence length="769" mass="87678">MDSHTKKNYRPSNQVLESLQLSTHVSTNEGLWTQEDDVRLIRAYECFNSASWVDIVKLFPNRHKHSVKTRYRDHLKRQTGDLAISVPPELMFGCIPPTKQSSNAQNAIRSEDTMVPALLVSGQPSNDPARPEVFVIFRESGYNKDSEIRTEHFQSRSEELVKVYFRHIGNGDSELPIIHWALIKNKSSNTNFSESNNAGVVKVRSWLVQLQEKGYLGRVLLIVNQVDGFSTNVNSLKTMFDLCRKLDLWMFFVHEADRRSLLHFQTLQGIIAKIEQGNRPKELLEDYPTAHDYLLTLMFMTGVSVNKRNLSKNMQAQKQLGVGNRNHFLLDTDEHGSVINNSDRPFLCPRLNCNSSFKTCKAMNSHVQKDHIENEEIDEFAAALSLHLGSPVTPLVIGQLLSDNRLPNPSSNTHSERSLPHFLPGVLNLNNPVLFNTRLVQPTTFVSDTDAKRVHSRPSDEQITHLVLGRETSAPGEKYTLEDDVRIIRLKEIDGLSWQDLANHFPGRDWKTLQKRYATKLTKVVRDHRPDEVTIKMLRGQSSGQNFTPEEDLIIIRGKEIDLLTWSEIAQQLPTRNAMTVKSRYFRTLKPYSKQSELQMNVQDSKLNDTLPSSPQYLNEVFDSSLNREISIENSLQGLMEGSPAECSFAHPSSSSHSSITSEDISSSSHDHDINSGLSREELIRRNEAGLAERFAMQDSIVAYHKSKELHRHNYPANSREDLIQRNQPGLAQRFAYQDSLMAYYRNKELQHEISLGDMELDCDDGYST</sequence>
<dbReference type="InterPro" id="IPR050560">
    <property type="entry name" value="MYB_TF"/>
</dbReference>
<feature type="compositionally biased region" description="Low complexity" evidence="1">
    <location>
        <begin position="653"/>
        <end position="668"/>
    </location>
</feature>
<dbReference type="SUPFAM" id="SSF46689">
    <property type="entry name" value="Homeodomain-like"/>
    <property type="match status" value="2"/>
</dbReference>
<evidence type="ECO:0000313" key="4">
    <source>
        <dbReference type="EMBL" id="PMD36801.1"/>
    </source>
</evidence>
<dbReference type="PROSITE" id="PS51294">
    <property type="entry name" value="HTH_MYB"/>
    <property type="match status" value="1"/>
</dbReference>
<dbReference type="CDD" id="cd00167">
    <property type="entry name" value="SANT"/>
    <property type="match status" value="2"/>
</dbReference>
<keyword evidence="5" id="KW-1185">Reference proteome</keyword>
<feature type="region of interest" description="Disordered" evidence="1">
    <location>
        <begin position="643"/>
        <end position="679"/>
    </location>
</feature>
<dbReference type="PANTHER" id="PTHR45614">
    <property type="entry name" value="MYB PROTEIN-RELATED"/>
    <property type="match status" value="1"/>
</dbReference>
<evidence type="ECO:0000259" key="3">
    <source>
        <dbReference type="PROSITE" id="PS51294"/>
    </source>
</evidence>
<dbReference type="InterPro" id="IPR009057">
    <property type="entry name" value="Homeodomain-like_sf"/>
</dbReference>
<organism evidence="4 5">
    <name type="scientific">Hyaloscypha variabilis (strain UAMH 11265 / GT02V1 / F)</name>
    <name type="common">Meliniomyces variabilis</name>
    <dbReference type="NCBI Taxonomy" id="1149755"/>
    <lineage>
        <taxon>Eukaryota</taxon>
        <taxon>Fungi</taxon>
        <taxon>Dikarya</taxon>
        <taxon>Ascomycota</taxon>
        <taxon>Pezizomycotina</taxon>
        <taxon>Leotiomycetes</taxon>
        <taxon>Helotiales</taxon>
        <taxon>Hyaloscyphaceae</taxon>
        <taxon>Hyaloscypha</taxon>
        <taxon>Hyaloscypha variabilis</taxon>
    </lineage>
</organism>
<feature type="domain" description="Myb-like" evidence="2">
    <location>
        <begin position="539"/>
        <end position="589"/>
    </location>
</feature>
<proteinExistence type="predicted"/>
<dbReference type="Pfam" id="PF13921">
    <property type="entry name" value="Myb_DNA-bind_6"/>
    <property type="match status" value="1"/>
</dbReference>
<dbReference type="Gene3D" id="1.10.10.60">
    <property type="entry name" value="Homeodomain-like"/>
    <property type="match status" value="2"/>
</dbReference>
<name>A0A2J6RE57_HYAVF</name>
<dbReference type="GO" id="GO:0000981">
    <property type="term" value="F:DNA-binding transcription factor activity, RNA polymerase II-specific"/>
    <property type="evidence" value="ECO:0007669"/>
    <property type="project" value="TreeGrafter"/>
</dbReference>
<dbReference type="InterPro" id="IPR013087">
    <property type="entry name" value="Znf_C2H2_type"/>
</dbReference>
<dbReference type="EMBL" id="KZ613950">
    <property type="protein sequence ID" value="PMD36801.1"/>
    <property type="molecule type" value="Genomic_DNA"/>
</dbReference>
<evidence type="ECO:0000259" key="2">
    <source>
        <dbReference type="PROSITE" id="PS50090"/>
    </source>
</evidence>
<protein>
    <recommendedName>
        <fullName evidence="6">Myb-like domain-containing protein</fullName>
    </recommendedName>
</protein>
<gene>
    <name evidence="4" type="ORF">L207DRAFT_636737</name>
</gene>
<accession>A0A2J6RE57</accession>
<dbReference type="GO" id="GO:0000978">
    <property type="term" value="F:RNA polymerase II cis-regulatory region sequence-specific DNA binding"/>
    <property type="evidence" value="ECO:0007669"/>
    <property type="project" value="TreeGrafter"/>
</dbReference>
<dbReference type="Proteomes" id="UP000235786">
    <property type="component" value="Unassembled WGS sequence"/>
</dbReference>
<dbReference type="PROSITE" id="PS00028">
    <property type="entry name" value="ZINC_FINGER_C2H2_1"/>
    <property type="match status" value="1"/>
</dbReference>
<dbReference type="GO" id="GO:0005634">
    <property type="term" value="C:nucleus"/>
    <property type="evidence" value="ECO:0007669"/>
    <property type="project" value="TreeGrafter"/>
</dbReference>
<feature type="domain" description="HTH myb-type" evidence="3">
    <location>
        <begin position="24"/>
        <end position="79"/>
    </location>
</feature>
<reference evidence="4 5" key="1">
    <citation type="submission" date="2016-04" db="EMBL/GenBank/DDBJ databases">
        <title>A degradative enzymes factory behind the ericoid mycorrhizal symbiosis.</title>
        <authorList>
            <consortium name="DOE Joint Genome Institute"/>
            <person name="Martino E."/>
            <person name="Morin E."/>
            <person name="Grelet G."/>
            <person name="Kuo A."/>
            <person name="Kohler A."/>
            <person name="Daghino S."/>
            <person name="Barry K."/>
            <person name="Choi C."/>
            <person name="Cichocki N."/>
            <person name="Clum A."/>
            <person name="Copeland A."/>
            <person name="Hainaut M."/>
            <person name="Haridas S."/>
            <person name="Labutti K."/>
            <person name="Lindquist E."/>
            <person name="Lipzen A."/>
            <person name="Khouja H.-R."/>
            <person name="Murat C."/>
            <person name="Ohm R."/>
            <person name="Olson A."/>
            <person name="Spatafora J."/>
            <person name="Veneault-Fourrey C."/>
            <person name="Henrissat B."/>
            <person name="Grigoriev I."/>
            <person name="Martin F."/>
            <person name="Perotto S."/>
        </authorList>
    </citation>
    <scope>NUCLEOTIDE SEQUENCE [LARGE SCALE GENOMIC DNA]</scope>
    <source>
        <strain evidence="4 5">F</strain>
    </source>
</reference>
<dbReference type="SMART" id="SM00717">
    <property type="entry name" value="SANT"/>
    <property type="match status" value="3"/>
</dbReference>
<feature type="domain" description="Myb-like" evidence="2">
    <location>
        <begin position="24"/>
        <end position="75"/>
    </location>
</feature>
<evidence type="ECO:0000313" key="5">
    <source>
        <dbReference type="Proteomes" id="UP000235786"/>
    </source>
</evidence>
<feature type="compositionally biased region" description="Basic and acidic residues" evidence="1">
    <location>
        <begin position="669"/>
        <end position="679"/>
    </location>
</feature>
<dbReference type="InterPro" id="IPR017930">
    <property type="entry name" value="Myb_dom"/>
</dbReference>